<dbReference type="OrthoDB" id="1112926at2759"/>
<gene>
    <name evidence="2" type="ORF">ANE_LOCUS11483</name>
</gene>
<dbReference type="Pfam" id="PF13456">
    <property type="entry name" value="RVT_3"/>
    <property type="match status" value="1"/>
</dbReference>
<dbReference type="Proteomes" id="UP000489600">
    <property type="component" value="Unassembled WGS sequence"/>
</dbReference>
<dbReference type="SUPFAM" id="SSF53098">
    <property type="entry name" value="Ribonuclease H-like"/>
    <property type="match status" value="1"/>
</dbReference>
<evidence type="ECO:0000313" key="2">
    <source>
        <dbReference type="EMBL" id="VVB01039.1"/>
    </source>
</evidence>
<proteinExistence type="predicted"/>
<evidence type="ECO:0000259" key="1">
    <source>
        <dbReference type="Pfam" id="PF13456"/>
    </source>
</evidence>
<sequence length="215" mass="24029">MINLPPSGLAQVPLFPWLLWNLWKSINQALFEEKFFSEEETLLKSIREAISWKEAQSRRKIPEPVRESQATAPLSPESICCYVDAAWIEAFGDCEMGWHFTQANNVSFAQQSTHHDHVASALAAEALAVKNALFDALARGIRKLHVFSDCKVLISLLNSRKSTVELRGLLLDIRELDGSFIKLSFMFIPHVRNGLADTLVKSGLLPVNNASLAEV</sequence>
<dbReference type="GO" id="GO:0003676">
    <property type="term" value="F:nucleic acid binding"/>
    <property type="evidence" value="ECO:0007669"/>
    <property type="project" value="InterPro"/>
</dbReference>
<dbReference type="AlphaFoldDB" id="A0A565BJJ6"/>
<dbReference type="InterPro" id="IPR012337">
    <property type="entry name" value="RNaseH-like_sf"/>
</dbReference>
<protein>
    <recommendedName>
        <fullName evidence="1">RNase H type-1 domain-containing protein</fullName>
    </recommendedName>
</protein>
<dbReference type="InterPro" id="IPR052929">
    <property type="entry name" value="RNase_H-like_EbsB-rel"/>
</dbReference>
<comment type="caution">
    <text evidence="2">The sequence shown here is derived from an EMBL/GenBank/DDBJ whole genome shotgun (WGS) entry which is preliminary data.</text>
</comment>
<keyword evidence="3" id="KW-1185">Reference proteome</keyword>
<dbReference type="EMBL" id="CABITT030000004">
    <property type="protein sequence ID" value="VVB01039.1"/>
    <property type="molecule type" value="Genomic_DNA"/>
</dbReference>
<dbReference type="PANTHER" id="PTHR47074">
    <property type="entry name" value="BNAC02G40300D PROTEIN"/>
    <property type="match status" value="1"/>
</dbReference>
<accession>A0A565BJJ6</accession>
<dbReference type="InterPro" id="IPR036397">
    <property type="entry name" value="RNaseH_sf"/>
</dbReference>
<dbReference type="PANTHER" id="PTHR47074:SF49">
    <property type="entry name" value="POLYNUCLEOTIDYL TRANSFERASE, RIBONUCLEASE H-LIKE SUPERFAMILY PROTEIN"/>
    <property type="match status" value="1"/>
</dbReference>
<dbReference type="InterPro" id="IPR002156">
    <property type="entry name" value="RNaseH_domain"/>
</dbReference>
<name>A0A565BJJ6_9BRAS</name>
<organism evidence="2 3">
    <name type="scientific">Arabis nemorensis</name>
    <dbReference type="NCBI Taxonomy" id="586526"/>
    <lineage>
        <taxon>Eukaryota</taxon>
        <taxon>Viridiplantae</taxon>
        <taxon>Streptophyta</taxon>
        <taxon>Embryophyta</taxon>
        <taxon>Tracheophyta</taxon>
        <taxon>Spermatophyta</taxon>
        <taxon>Magnoliopsida</taxon>
        <taxon>eudicotyledons</taxon>
        <taxon>Gunneridae</taxon>
        <taxon>Pentapetalae</taxon>
        <taxon>rosids</taxon>
        <taxon>malvids</taxon>
        <taxon>Brassicales</taxon>
        <taxon>Brassicaceae</taxon>
        <taxon>Arabideae</taxon>
        <taxon>Arabis</taxon>
    </lineage>
</organism>
<dbReference type="Gene3D" id="3.30.420.10">
    <property type="entry name" value="Ribonuclease H-like superfamily/Ribonuclease H"/>
    <property type="match status" value="1"/>
</dbReference>
<feature type="domain" description="RNase H type-1" evidence="1">
    <location>
        <begin position="92"/>
        <end position="202"/>
    </location>
</feature>
<dbReference type="GO" id="GO:0004523">
    <property type="term" value="F:RNA-DNA hybrid ribonuclease activity"/>
    <property type="evidence" value="ECO:0007669"/>
    <property type="project" value="InterPro"/>
</dbReference>
<reference evidence="2" key="1">
    <citation type="submission" date="2019-07" db="EMBL/GenBank/DDBJ databases">
        <authorList>
            <person name="Dittberner H."/>
        </authorList>
    </citation>
    <scope>NUCLEOTIDE SEQUENCE [LARGE SCALE GENOMIC DNA]</scope>
</reference>
<evidence type="ECO:0000313" key="3">
    <source>
        <dbReference type="Proteomes" id="UP000489600"/>
    </source>
</evidence>